<dbReference type="SUPFAM" id="SSF48452">
    <property type="entry name" value="TPR-like"/>
    <property type="match status" value="2"/>
</dbReference>
<reference evidence="2" key="1">
    <citation type="submission" date="2014-11" db="EMBL/GenBank/DDBJ databases">
        <authorList>
            <person name="Malar M.C."/>
            <person name="Sen D."/>
            <person name="Tripathy S."/>
        </authorList>
    </citation>
    <scope>NUCLEOTIDE SEQUENCE</scope>
    <source>
        <strain evidence="2">BDU141951</strain>
    </source>
</reference>
<dbReference type="AlphaFoldDB" id="A0A0C1Y1T8"/>
<comment type="caution">
    <text evidence="2">The sequence shown here is derived from an EMBL/GenBank/DDBJ whole genome shotgun (WGS) entry which is preliminary data.</text>
</comment>
<dbReference type="PANTHER" id="PTHR43630">
    <property type="entry name" value="POLY-BETA-1,6-N-ACETYL-D-GLUCOSAMINE SYNTHASE"/>
    <property type="match status" value="1"/>
</dbReference>
<dbReference type="CDD" id="cd02511">
    <property type="entry name" value="Beta4Glucosyltransferase"/>
    <property type="match status" value="1"/>
</dbReference>
<dbReference type="SUPFAM" id="SSF53448">
    <property type="entry name" value="Nucleotide-diphospho-sugar transferases"/>
    <property type="match status" value="1"/>
</dbReference>
<name>A0A0C1Y1T8_9CYAN</name>
<dbReference type="EMBL" id="JTHE02000003">
    <property type="protein sequence ID" value="NEV66926.1"/>
    <property type="molecule type" value="Genomic_DNA"/>
</dbReference>
<dbReference type="InterPro" id="IPR029044">
    <property type="entry name" value="Nucleotide-diphossugar_trans"/>
</dbReference>
<dbReference type="Gene3D" id="3.90.550.10">
    <property type="entry name" value="Spore Coat Polysaccharide Biosynthesis Protein SpsA, Chain A"/>
    <property type="match status" value="1"/>
</dbReference>
<proteinExistence type="predicted"/>
<dbReference type="Pfam" id="PF00535">
    <property type="entry name" value="Glycos_transf_2"/>
    <property type="match status" value="1"/>
</dbReference>
<dbReference type="PANTHER" id="PTHR43630:SF2">
    <property type="entry name" value="GLYCOSYLTRANSFERASE"/>
    <property type="match status" value="1"/>
</dbReference>
<dbReference type="Gene3D" id="1.25.40.10">
    <property type="entry name" value="Tetratricopeptide repeat domain"/>
    <property type="match status" value="3"/>
</dbReference>
<sequence>MTISLCMIVKDEAENLPRCLNSVKDCVDEILVLDTGSQDDTIAIAQSYGAMVDTAEWGNDFATARNQSITDVTSDWILVLDADETLTAAGRELLQQLRSGEAIADCPVDNILAINLMRYEINADQSPYSEVSRLFRNRVGLQFERPYHETIDDSVMRLMQTEPHWQVILWPQPAIAHIGYGADVIAQRDKFARAAKIMAAYLAEHPDDAYICNKLGALFVSVGHTERGRILLERGLATQPTDAATLYELHYHLGLAYRDARLNAIAIDHYQKAVAQDVPAALKVGAWINLGSLYQAAQNSKSAIAVYEEAIAATPDFALPYFNLGIAKRAMGDLPGAIAAYEQAIEREPNYAAAYQNLGVALFKLGKVPESIEALQRAIALYRQSDPAQAERLLNKISALGIKV</sequence>
<reference evidence="2" key="3">
    <citation type="submission" date="2020-02" db="EMBL/GenBank/DDBJ databases">
        <authorList>
            <person name="Sarangi A.N."/>
            <person name="Ghosh S."/>
            <person name="Mukherjee M."/>
            <person name="Tripathy S."/>
        </authorList>
    </citation>
    <scope>NUCLEOTIDE SEQUENCE</scope>
    <source>
        <strain evidence="2">BDU141951</strain>
    </source>
</reference>
<gene>
    <name evidence="2" type="ORF">QQ91_007330</name>
</gene>
<dbReference type="PROSITE" id="PS50005">
    <property type="entry name" value="TPR"/>
    <property type="match status" value="3"/>
</dbReference>
<accession>A0A0C1Y1T8</accession>
<dbReference type="Pfam" id="PF13432">
    <property type="entry name" value="TPR_16"/>
    <property type="match status" value="2"/>
</dbReference>
<evidence type="ECO:0000313" key="2">
    <source>
        <dbReference type="EMBL" id="NEV66926.1"/>
    </source>
</evidence>
<dbReference type="InterPro" id="IPR001173">
    <property type="entry name" value="Glyco_trans_2-like"/>
</dbReference>
<dbReference type="InterPro" id="IPR011990">
    <property type="entry name" value="TPR-like_helical_dom_sf"/>
</dbReference>
<feature type="domain" description="Glycosyltransferase 2-like" evidence="1">
    <location>
        <begin position="4"/>
        <end position="166"/>
    </location>
</feature>
<protein>
    <submittedName>
        <fullName evidence="2">Tetratricopeptide repeat protein</fullName>
    </submittedName>
</protein>
<dbReference type="SMART" id="SM00028">
    <property type="entry name" value="TPR"/>
    <property type="match status" value="5"/>
</dbReference>
<reference evidence="2" key="2">
    <citation type="journal article" date="2015" name="Genome Announc.">
        <title>Draft Genome Sequence of Filamentous Marine Cyanobacterium Lyngbya confervoides Strain BDU141951.</title>
        <authorList>
            <person name="Chandrababunaidu M.M."/>
            <person name="Sen D."/>
            <person name="Tripathy S."/>
        </authorList>
    </citation>
    <scope>NUCLEOTIDE SEQUENCE</scope>
    <source>
        <strain evidence="2">BDU141951</strain>
    </source>
</reference>
<evidence type="ECO:0000259" key="1">
    <source>
        <dbReference type="Pfam" id="PF00535"/>
    </source>
</evidence>
<organism evidence="2">
    <name type="scientific">Lyngbya confervoides BDU141951</name>
    <dbReference type="NCBI Taxonomy" id="1574623"/>
    <lineage>
        <taxon>Bacteria</taxon>
        <taxon>Bacillati</taxon>
        <taxon>Cyanobacteriota</taxon>
        <taxon>Cyanophyceae</taxon>
        <taxon>Oscillatoriophycideae</taxon>
        <taxon>Oscillatoriales</taxon>
        <taxon>Microcoleaceae</taxon>
        <taxon>Lyngbya</taxon>
    </lineage>
</organism>
<dbReference type="InterPro" id="IPR019734">
    <property type="entry name" value="TPR_rpt"/>
</dbReference>